<dbReference type="AlphaFoldDB" id="A0A1I5SL37"/>
<feature type="domain" description="CBS" evidence="3">
    <location>
        <begin position="85"/>
        <end position="144"/>
    </location>
</feature>
<protein>
    <submittedName>
        <fullName evidence="4">CBS domain-containing protein</fullName>
    </submittedName>
</protein>
<dbReference type="CDD" id="cd04623">
    <property type="entry name" value="CBS_pair_bac_euk"/>
    <property type="match status" value="1"/>
</dbReference>
<reference evidence="4 5" key="1">
    <citation type="submission" date="2016-10" db="EMBL/GenBank/DDBJ databases">
        <authorList>
            <person name="de Groot N.N."/>
        </authorList>
    </citation>
    <scope>NUCLEOTIDE SEQUENCE [LARGE SCALE GENOMIC DNA]</scope>
    <source>
        <strain evidence="4 5">DSM 28286</strain>
    </source>
</reference>
<dbReference type="PANTHER" id="PTHR43080:SF2">
    <property type="entry name" value="CBS DOMAIN-CONTAINING PROTEIN"/>
    <property type="match status" value="1"/>
</dbReference>
<feature type="domain" description="CBS" evidence="3">
    <location>
        <begin position="17"/>
        <end position="78"/>
    </location>
</feature>
<accession>A0A1I5SL37</accession>
<dbReference type="EMBL" id="FOXQ01000001">
    <property type="protein sequence ID" value="SFP71438.1"/>
    <property type="molecule type" value="Genomic_DNA"/>
</dbReference>
<dbReference type="InterPro" id="IPR000644">
    <property type="entry name" value="CBS_dom"/>
</dbReference>
<dbReference type="SMART" id="SM00116">
    <property type="entry name" value="CBS"/>
    <property type="match status" value="2"/>
</dbReference>
<evidence type="ECO:0000256" key="2">
    <source>
        <dbReference type="PROSITE-ProRule" id="PRU00703"/>
    </source>
</evidence>
<name>A0A1I5SL37_9BACT</name>
<dbReference type="SUPFAM" id="SSF54631">
    <property type="entry name" value="CBS-domain pair"/>
    <property type="match status" value="1"/>
</dbReference>
<organism evidence="4 5">
    <name type="scientific">Parafilimonas terrae</name>
    <dbReference type="NCBI Taxonomy" id="1465490"/>
    <lineage>
        <taxon>Bacteria</taxon>
        <taxon>Pseudomonadati</taxon>
        <taxon>Bacteroidota</taxon>
        <taxon>Chitinophagia</taxon>
        <taxon>Chitinophagales</taxon>
        <taxon>Chitinophagaceae</taxon>
        <taxon>Parafilimonas</taxon>
    </lineage>
</organism>
<proteinExistence type="predicted"/>
<dbReference type="Gene3D" id="3.10.580.10">
    <property type="entry name" value="CBS-domain"/>
    <property type="match status" value="1"/>
</dbReference>
<gene>
    <name evidence="4" type="ORF">SAMN05444277_101819</name>
</gene>
<keyword evidence="1 2" id="KW-0129">CBS domain</keyword>
<dbReference type="InterPro" id="IPR051257">
    <property type="entry name" value="Diverse_CBS-Domain"/>
</dbReference>
<dbReference type="PANTHER" id="PTHR43080">
    <property type="entry name" value="CBS DOMAIN-CONTAINING PROTEIN CBSX3, MITOCHONDRIAL"/>
    <property type="match status" value="1"/>
</dbReference>
<sequence length="157" mass="17876">MQQSKLITMRTAKDILQQKGAQFNYIDQNENVLNAIGQLKSKNISYLIVTDDDNKYIGIFSERDYTHKVILENRHSATTKVKDIMTANLVNASPEDSTSKLMLLMNSSKARYIPVFDAGKFVGIITIHDLMREAMADYEQGRKELEAHQIEFLKSSS</sequence>
<evidence type="ECO:0000259" key="3">
    <source>
        <dbReference type="PROSITE" id="PS51371"/>
    </source>
</evidence>
<evidence type="ECO:0000313" key="5">
    <source>
        <dbReference type="Proteomes" id="UP000199031"/>
    </source>
</evidence>
<dbReference type="Proteomes" id="UP000199031">
    <property type="component" value="Unassembled WGS sequence"/>
</dbReference>
<dbReference type="PROSITE" id="PS51371">
    <property type="entry name" value="CBS"/>
    <property type="match status" value="2"/>
</dbReference>
<dbReference type="STRING" id="1465490.SAMN05444277_101819"/>
<keyword evidence="5" id="KW-1185">Reference proteome</keyword>
<dbReference type="Pfam" id="PF00571">
    <property type="entry name" value="CBS"/>
    <property type="match status" value="2"/>
</dbReference>
<evidence type="ECO:0000256" key="1">
    <source>
        <dbReference type="ARBA" id="ARBA00023122"/>
    </source>
</evidence>
<dbReference type="InterPro" id="IPR044725">
    <property type="entry name" value="CBSX3_CBS_dom"/>
</dbReference>
<evidence type="ECO:0000313" key="4">
    <source>
        <dbReference type="EMBL" id="SFP71438.1"/>
    </source>
</evidence>
<dbReference type="InterPro" id="IPR046342">
    <property type="entry name" value="CBS_dom_sf"/>
</dbReference>